<organism evidence="1 2">
    <name type="scientific">Trichinella patagoniensis</name>
    <dbReference type="NCBI Taxonomy" id="990121"/>
    <lineage>
        <taxon>Eukaryota</taxon>
        <taxon>Metazoa</taxon>
        <taxon>Ecdysozoa</taxon>
        <taxon>Nematoda</taxon>
        <taxon>Enoplea</taxon>
        <taxon>Dorylaimia</taxon>
        <taxon>Trichinellida</taxon>
        <taxon>Trichinellidae</taxon>
        <taxon>Trichinella</taxon>
    </lineage>
</organism>
<reference evidence="1 2" key="1">
    <citation type="submission" date="2015-01" db="EMBL/GenBank/DDBJ databases">
        <title>Evolution of Trichinella species and genotypes.</title>
        <authorList>
            <person name="Korhonen P.K."/>
            <person name="Edoardo P."/>
            <person name="Giuseppe L.R."/>
            <person name="Gasser R.B."/>
        </authorList>
    </citation>
    <scope>NUCLEOTIDE SEQUENCE [LARGE SCALE GENOMIC DNA]</scope>
    <source>
        <strain evidence="1">ISS2496</strain>
    </source>
</reference>
<proteinExistence type="predicted"/>
<dbReference type="Proteomes" id="UP000054783">
    <property type="component" value="Unassembled WGS sequence"/>
</dbReference>
<sequence>MEFFSCSTESILAHAGRYLQTRLGVAIRRVTAITVPFGKWKT</sequence>
<evidence type="ECO:0000313" key="2">
    <source>
        <dbReference type="Proteomes" id="UP000054783"/>
    </source>
</evidence>
<name>A0A0V0YSX6_9BILA</name>
<dbReference type="AlphaFoldDB" id="A0A0V0YSX6"/>
<dbReference type="EMBL" id="JYDQ01002988">
    <property type="protein sequence ID" value="KRY03248.1"/>
    <property type="molecule type" value="Genomic_DNA"/>
</dbReference>
<gene>
    <name evidence="1" type="ORF">T12_11920</name>
</gene>
<comment type="caution">
    <text evidence="1">The sequence shown here is derived from an EMBL/GenBank/DDBJ whole genome shotgun (WGS) entry which is preliminary data.</text>
</comment>
<keyword evidence="2" id="KW-1185">Reference proteome</keyword>
<accession>A0A0V0YSX6</accession>
<protein>
    <submittedName>
        <fullName evidence="1">Uncharacterized protein</fullName>
    </submittedName>
</protein>
<evidence type="ECO:0000313" key="1">
    <source>
        <dbReference type="EMBL" id="KRY03248.1"/>
    </source>
</evidence>